<dbReference type="CDD" id="cd06463">
    <property type="entry name" value="p23_like"/>
    <property type="match status" value="1"/>
</dbReference>
<dbReference type="InterPro" id="IPR045250">
    <property type="entry name" value="p23-like"/>
</dbReference>
<reference evidence="6" key="1">
    <citation type="submission" date="2021-02" db="EMBL/GenBank/DDBJ databases">
        <authorList>
            <person name="Dougan E. K."/>
            <person name="Rhodes N."/>
            <person name="Thang M."/>
            <person name="Chan C."/>
        </authorList>
    </citation>
    <scope>NUCLEOTIDE SEQUENCE</scope>
</reference>
<dbReference type="PROSITE" id="PS51203">
    <property type="entry name" value="CS"/>
    <property type="match status" value="1"/>
</dbReference>
<keyword evidence="3" id="KW-0472">Membrane</keyword>
<dbReference type="GO" id="GO:0006457">
    <property type="term" value="P:protein folding"/>
    <property type="evidence" value="ECO:0007669"/>
    <property type="project" value="TreeGrafter"/>
</dbReference>
<feature type="region of interest" description="Disordered" evidence="2">
    <location>
        <begin position="490"/>
        <end position="509"/>
    </location>
</feature>
<dbReference type="GO" id="GO:0051879">
    <property type="term" value="F:Hsp90 protein binding"/>
    <property type="evidence" value="ECO:0007669"/>
    <property type="project" value="InterPro"/>
</dbReference>
<feature type="chain" id="PRO_5032393003" description="CS domain-containing protein" evidence="4">
    <location>
        <begin position="19"/>
        <end position="664"/>
    </location>
</feature>
<keyword evidence="4" id="KW-0732">Signal</keyword>
<gene>
    <name evidence="6" type="ORF">SNAT2548_LOCUS8195</name>
</gene>
<name>A0A812K1I8_9DINO</name>
<dbReference type="SUPFAM" id="SSF49764">
    <property type="entry name" value="HSP20-like chaperones"/>
    <property type="match status" value="1"/>
</dbReference>
<comment type="similarity">
    <text evidence="1">Belongs to the p23/wos2 family.</text>
</comment>
<organism evidence="6 7">
    <name type="scientific">Symbiodinium natans</name>
    <dbReference type="NCBI Taxonomy" id="878477"/>
    <lineage>
        <taxon>Eukaryota</taxon>
        <taxon>Sar</taxon>
        <taxon>Alveolata</taxon>
        <taxon>Dinophyceae</taxon>
        <taxon>Suessiales</taxon>
        <taxon>Symbiodiniaceae</taxon>
        <taxon>Symbiodinium</taxon>
    </lineage>
</organism>
<dbReference type="GO" id="GO:0005634">
    <property type="term" value="C:nucleus"/>
    <property type="evidence" value="ECO:0007669"/>
    <property type="project" value="TreeGrafter"/>
</dbReference>
<keyword evidence="3" id="KW-0812">Transmembrane</keyword>
<evidence type="ECO:0000256" key="1">
    <source>
        <dbReference type="ARBA" id="ARBA00025733"/>
    </source>
</evidence>
<sequence>MAWRVPHVLFLGIALCAGKEDVAVPHFKWGQTKEKVFVTVAVRNLNQSSINVHFTADHLVFECSDSNGKVYALDLELDQDIAPSLCRWEQLSRKERWGESVLMTLTKIFPAAWPALVQDPKIYRQVMDRDWSRDDDKLETAEDSFFDEHAEYLPQLTTETDLERSMWLPGVEAVAVLARHHACVQCGVADSTFAAAAKKLAASRAKEASFLVFAMDLRSHSARPLVRRLGLRCPESPRDCRYLAFSRHGGLMPALLRGRHEEAALLRSLELLARPQFFEVTPEEVWEKRARNRSLVVLQSTATAQEKQAAHLQRTKLDVGIAAPSAAFGFQGRALAFRAGEDEARHFEGSPEEFPLWLLNTSVPCLADVRDFADDEPYEDLGLPIAKLFLQGGELDGVARGVVHQLCGRFFGRAAFTVRNASLGSSDWRQHGVPGHFPAFAVAMSTAYNTSRFAFLGIPKNQTEDFWTGPARQLLTEFVEAVLRGELSPSRMSEAPDQDEPQPGSVQKLVGRRCRQVVEESSTEALIEGFDEWRRDHADRSRRLDLLAPLLLPHNITVYRLDFGQNECPPDVLRSISAGYSGYFFVHANAKRSGRKLRRMGKLDPDFEQVLHFIQKHSHANLRASELLASLESAMASEQASLPTWVVFVSILVGAVPVLLWIRG</sequence>
<dbReference type="InterPro" id="IPR008978">
    <property type="entry name" value="HSP20-like_chaperone"/>
</dbReference>
<dbReference type="Gene3D" id="2.60.40.790">
    <property type="match status" value="1"/>
</dbReference>
<dbReference type="AlphaFoldDB" id="A0A812K1I8"/>
<feature type="signal peptide" evidence="4">
    <location>
        <begin position="1"/>
        <end position="18"/>
    </location>
</feature>
<evidence type="ECO:0000313" key="7">
    <source>
        <dbReference type="Proteomes" id="UP000604046"/>
    </source>
</evidence>
<dbReference type="Proteomes" id="UP000604046">
    <property type="component" value="Unassembled WGS sequence"/>
</dbReference>
<evidence type="ECO:0000259" key="5">
    <source>
        <dbReference type="PROSITE" id="PS51203"/>
    </source>
</evidence>
<feature type="domain" description="CS" evidence="5">
    <location>
        <begin position="22"/>
        <end position="117"/>
    </location>
</feature>
<comment type="caution">
    <text evidence="6">The sequence shown here is derived from an EMBL/GenBank/DDBJ whole genome shotgun (WGS) entry which is preliminary data.</text>
</comment>
<dbReference type="InterPro" id="IPR007052">
    <property type="entry name" value="CS_dom"/>
</dbReference>
<dbReference type="PANTHER" id="PTHR22932:SF1">
    <property type="entry name" value="CO-CHAPERONE PROTEIN DAF-41"/>
    <property type="match status" value="1"/>
</dbReference>
<evidence type="ECO:0000256" key="4">
    <source>
        <dbReference type="SAM" id="SignalP"/>
    </source>
</evidence>
<proteinExistence type="inferred from homology"/>
<dbReference type="Pfam" id="PF04969">
    <property type="entry name" value="CS"/>
    <property type="match status" value="1"/>
</dbReference>
<accession>A0A812K1I8</accession>
<dbReference type="PANTHER" id="PTHR22932">
    <property type="entry name" value="TELOMERASE-BINDING PROTEIN P23 HSP90 CO-CHAPERONE"/>
    <property type="match status" value="1"/>
</dbReference>
<evidence type="ECO:0000256" key="2">
    <source>
        <dbReference type="SAM" id="MobiDB-lite"/>
    </source>
</evidence>
<dbReference type="GO" id="GO:0005829">
    <property type="term" value="C:cytosol"/>
    <property type="evidence" value="ECO:0007669"/>
    <property type="project" value="TreeGrafter"/>
</dbReference>
<evidence type="ECO:0000256" key="3">
    <source>
        <dbReference type="SAM" id="Phobius"/>
    </source>
</evidence>
<dbReference type="EMBL" id="CAJNDS010000601">
    <property type="protein sequence ID" value="CAE7221742.1"/>
    <property type="molecule type" value="Genomic_DNA"/>
</dbReference>
<dbReference type="OrthoDB" id="435582at2759"/>
<evidence type="ECO:0000313" key="6">
    <source>
        <dbReference type="EMBL" id="CAE7221742.1"/>
    </source>
</evidence>
<dbReference type="GO" id="GO:0051131">
    <property type="term" value="P:chaperone-mediated protein complex assembly"/>
    <property type="evidence" value="ECO:0007669"/>
    <property type="project" value="TreeGrafter"/>
</dbReference>
<keyword evidence="7" id="KW-1185">Reference proteome</keyword>
<keyword evidence="3" id="KW-1133">Transmembrane helix</keyword>
<protein>
    <recommendedName>
        <fullName evidence="5">CS domain-containing protein</fullName>
    </recommendedName>
</protein>
<dbReference type="GO" id="GO:0051087">
    <property type="term" value="F:protein-folding chaperone binding"/>
    <property type="evidence" value="ECO:0007669"/>
    <property type="project" value="TreeGrafter"/>
</dbReference>
<feature type="transmembrane region" description="Helical" evidence="3">
    <location>
        <begin position="642"/>
        <end position="662"/>
    </location>
</feature>